<feature type="transmembrane region" description="Helical" evidence="7">
    <location>
        <begin position="554"/>
        <end position="576"/>
    </location>
</feature>
<comment type="caution">
    <text evidence="8">The sequence shown here is derived from an EMBL/GenBank/DDBJ whole genome shotgun (WGS) entry which is preliminary data.</text>
</comment>
<dbReference type="InterPro" id="IPR022791">
    <property type="entry name" value="L-PG_synthase/AglD"/>
</dbReference>
<dbReference type="Pfam" id="PF03706">
    <property type="entry name" value="LPG_synthase_TM"/>
    <property type="match status" value="1"/>
</dbReference>
<dbReference type="AlphaFoldDB" id="A0A087EFK5"/>
<evidence type="ECO:0000256" key="6">
    <source>
        <dbReference type="SAM" id="MobiDB-lite"/>
    </source>
</evidence>
<keyword evidence="9" id="KW-1185">Reference proteome</keyword>
<feature type="transmembrane region" description="Helical" evidence="7">
    <location>
        <begin position="157"/>
        <end position="174"/>
    </location>
</feature>
<evidence type="ECO:0000313" key="8">
    <source>
        <dbReference type="EMBL" id="KFJ06556.1"/>
    </source>
</evidence>
<proteinExistence type="predicted"/>
<feature type="compositionally biased region" description="Low complexity" evidence="6">
    <location>
        <begin position="1"/>
        <end position="13"/>
    </location>
</feature>
<feature type="transmembrane region" description="Helical" evidence="7">
    <location>
        <begin position="90"/>
        <end position="109"/>
    </location>
</feature>
<reference evidence="8 9" key="1">
    <citation type="submission" date="2014-03" db="EMBL/GenBank/DDBJ databases">
        <title>Genomics of Bifidobacteria.</title>
        <authorList>
            <person name="Ventura M."/>
            <person name="Milani C."/>
            <person name="Lugli G.A."/>
        </authorList>
    </citation>
    <scope>NUCLEOTIDE SEQUENCE [LARGE SCALE GENOMIC DNA]</scope>
    <source>
        <strain evidence="8 9">JCM 13495</strain>
    </source>
</reference>
<feature type="transmembrane region" description="Helical" evidence="7">
    <location>
        <begin position="668"/>
        <end position="689"/>
    </location>
</feature>
<name>A0A087EFK5_9BIFI</name>
<evidence type="ECO:0000256" key="5">
    <source>
        <dbReference type="ARBA" id="ARBA00023136"/>
    </source>
</evidence>
<gene>
    <name evidence="8" type="ORF">BITS_1241</name>
</gene>
<dbReference type="PANTHER" id="PTHR39087:SF2">
    <property type="entry name" value="UPF0104 MEMBRANE PROTEIN MJ1595"/>
    <property type="match status" value="1"/>
</dbReference>
<feature type="transmembrane region" description="Helical" evidence="7">
    <location>
        <begin position="116"/>
        <end position="137"/>
    </location>
</feature>
<keyword evidence="3 7" id="KW-0812">Transmembrane</keyword>
<evidence type="ECO:0000256" key="1">
    <source>
        <dbReference type="ARBA" id="ARBA00004651"/>
    </source>
</evidence>
<organism evidence="8 9">
    <name type="scientific">Bifidobacterium tsurumiense</name>
    <dbReference type="NCBI Taxonomy" id="356829"/>
    <lineage>
        <taxon>Bacteria</taxon>
        <taxon>Bacillati</taxon>
        <taxon>Actinomycetota</taxon>
        <taxon>Actinomycetes</taxon>
        <taxon>Bifidobacteriales</taxon>
        <taxon>Bifidobacteriaceae</taxon>
        <taxon>Bifidobacterium</taxon>
    </lineage>
</organism>
<feature type="transmembrane region" description="Helical" evidence="7">
    <location>
        <begin position="634"/>
        <end position="656"/>
    </location>
</feature>
<feature type="transmembrane region" description="Helical" evidence="7">
    <location>
        <begin position="42"/>
        <end position="62"/>
    </location>
</feature>
<dbReference type="OrthoDB" id="5242664at2"/>
<keyword evidence="2" id="KW-1003">Cell membrane</keyword>
<keyword evidence="4 7" id="KW-1133">Transmembrane helix</keyword>
<evidence type="ECO:0000256" key="7">
    <source>
        <dbReference type="SAM" id="Phobius"/>
    </source>
</evidence>
<accession>A0A087EFK5</accession>
<dbReference type="Proteomes" id="UP000029080">
    <property type="component" value="Unassembled WGS sequence"/>
</dbReference>
<dbReference type="eggNOG" id="COG0392">
    <property type="taxonomic scope" value="Bacteria"/>
</dbReference>
<feature type="transmembrane region" description="Helical" evidence="7">
    <location>
        <begin position="524"/>
        <end position="542"/>
    </location>
</feature>
<keyword evidence="5 7" id="KW-0472">Membrane</keyword>
<dbReference type="RefSeq" id="WP_044259423.1">
    <property type="nucleotide sequence ID" value="NZ_JGZU01000007.1"/>
</dbReference>
<feature type="transmembrane region" description="Helical" evidence="7">
    <location>
        <begin position="726"/>
        <end position="746"/>
    </location>
</feature>
<dbReference type="NCBIfam" id="TIGR00374">
    <property type="entry name" value="flippase-like domain"/>
    <property type="match status" value="1"/>
</dbReference>
<evidence type="ECO:0000256" key="2">
    <source>
        <dbReference type="ARBA" id="ARBA00022475"/>
    </source>
</evidence>
<dbReference type="EMBL" id="JGZU01000007">
    <property type="protein sequence ID" value="KFJ06556.1"/>
    <property type="molecule type" value="Genomic_DNA"/>
</dbReference>
<evidence type="ECO:0000256" key="4">
    <source>
        <dbReference type="ARBA" id="ARBA00022989"/>
    </source>
</evidence>
<evidence type="ECO:0000256" key="3">
    <source>
        <dbReference type="ARBA" id="ARBA00022692"/>
    </source>
</evidence>
<feature type="transmembrane region" description="Helical" evidence="7">
    <location>
        <begin position="778"/>
        <end position="800"/>
    </location>
</feature>
<comment type="subcellular location">
    <subcellularLocation>
        <location evidence="1">Cell membrane</location>
        <topology evidence="1">Multi-pass membrane protein</topology>
    </subcellularLocation>
</comment>
<feature type="transmembrane region" description="Helical" evidence="7">
    <location>
        <begin position="753"/>
        <end position="772"/>
    </location>
</feature>
<dbReference type="GO" id="GO:0005886">
    <property type="term" value="C:plasma membrane"/>
    <property type="evidence" value="ECO:0007669"/>
    <property type="project" value="UniProtKB-SubCell"/>
</dbReference>
<sequence>MSTSSSSQQASSQPLNGSEEASPYDVHIDDSAPQRYRNVNDLAYAVLSLILAVAVIILATYLRGTTSGVQSDAHTALTALGWLMDVPASVLQQLVTVTIVVGMLVQMAFQREWAQAALSVVAMFLGYGIVWGVSLALSNFGGSTLIASLDSPSVTSSMTLLPDIYAAIGALLTLAGPHRMKPTVKWGWNTLFILAALEIAISWHSFSGVLVSFALGRLAGLLLRFAVGVQGNGVWGVQIVQAMHNIGINPISVTRRKELNASGVSLKANLDDDLIENSRIYDAEDGQGTHYIVSVLDAHMHAAGYLNQLWQWVRLNGIAMRRDRSASDANHHHLAMVLGIRDLGLTSADAYGVADIADSSIMVFRDTTSPSSCDLAALDDDDMQSVMRYLHTAHCRGFTHRRIAPQSIARTHDGAVYIAGWQNGDFGSGSANIAVDRVQLITMLASCAGVERTIRLAQSVWTDAELVALIPFIQKAAIPTATSDMPTWDSSILKDLRTGLKALAPQEAGDAIEPAPLSRFNIRTFVTIVLGIIAAAVIFTQLRPNEVIAALTNANPIMAVLCVLCGIIAWIAPPSACRPFMTKGRDQYMALFCSQAASGFTAVSMPAGIGPAFVNLQFLRKLGYRNTAATATMSASLAVQGVTVVIMMLIIGISTGRNTLSSMIPSNTVIIVIGVVTLVASAAMAIAPIRRRVLDTVVPLVRIYAHQFIEVLSQPRQMAICAAGSILLNVSTGLGFWIAMLGFGYYSNPVETIFIFLLANAVGSAVPTPGGLGAVEAALTFAFTSAGVPAAIALSATLLYRVSFYWLRIPMGAAAMKWLDKRGLI</sequence>
<dbReference type="PANTHER" id="PTHR39087">
    <property type="entry name" value="UPF0104 MEMBRANE PROTEIN MJ1595"/>
    <property type="match status" value="1"/>
</dbReference>
<protein>
    <submittedName>
        <fullName evidence="8">Putative membrane protein</fullName>
    </submittedName>
</protein>
<dbReference type="STRING" id="356829.BITS_1241"/>
<feature type="region of interest" description="Disordered" evidence="6">
    <location>
        <begin position="1"/>
        <end position="26"/>
    </location>
</feature>
<feature type="transmembrane region" description="Helical" evidence="7">
    <location>
        <begin position="588"/>
        <end position="614"/>
    </location>
</feature>
<feature type="transmembrane region" description="Helical" evidence="7">
    <location>
        <begin position="186"/>
        <end position="203"/>
    </location>
</feature>
<evidence type="ECO:0000313" key="9">
    <source>
        <dbReference type="Proteomes" id="UP000029080"/>
    </source>
</evidence>